<dbReference type="Pfam" id="PF00581">
    <property type="entry name" value="Rhodanese"/>
    <property type="match status" value="1"/>
</dbReference>
<dbReference type="SUPFAM" id="SSF53383">
    <property type="entry name" value="PLP-dependent transferases"/>
    <property type="match status" value="1"/>
</dbReference>
<organism evidence="11 12">
    <name type="scientific">Colwellia asteriadis</name>
    <dbReference type="NCBI Taxonomy" id="517723"/>
    <lineage>
        <taxon>Bacteria</taxon>
        <taxon>Pseudomonadati</taxon>
        <taxon>Pseudomonadota</taxon>
        <taxon>Gammaproteobacteria</taxon>
        <taxon>Alteromonadales</taxon>
        <taxon>Colwelliaceae</taxon>
        <taxon>Colwellia</taxon>
    </lineage>
</organism>
<accession>A0ABP3WFE3</accession>
<dbReference type="CDD" id="cd00158">
    <property type="entry name" value="RHOD"/>
    <property type="match status" value="1"/>
</dbReference>
<keyword evidence="7" id="KW-0411">Iron-sulfur</keyword>
<dbReference type="Gene3D" id="3.90.1150.10">
    <property type="entry name" value="Aspartate Aminotransferase, domain 1"/>
    <property type="match status" value="1"/>
</dbReference>
<comment type="caution">
    <text evidence="11">The sequence shown here is derived from an EMBL/GenBank/DDBJ whole genome shotgun (WGS) entry which is preliminary data.</text>
</comment>
<comment type="catalytic activity">
    <reaction evidence="8">
        <text>(sulfur carrier)-H + L-cysteine = (sulfur carrier)-SH + L-alanine</text>
        <dbReference type="Rhea" id="RHEA:43892"/>
        <dbReference type="Rhea" id="RHEA-COMP:14737"/>
        <dbReference type="Rhea" id="RHEA-COMP:14739"/>
        <dbReference type="ChEBI" id="CHEBI:29917"/>
        <dbReference type="ChEBI" id="CHEBI:35235"/>
        <dbReference type="ChEBI" id="CHEBI:57972"/>
        <dbReference type="ChEBI" id="CHEBI:64428"/>
        <dbReference type="EC" id="2.8.1.7"/>
    </reaction>
</comment>
<proteinExistence type="inferred from homology"/>
<dbReference type="PROSITE" id="PS50206">
    <property type="entry name" value="RHODANESE_3"/>
    <property type="match status" value="1"/>
</dbReference>
<dbReference type="InterPro" id="IPR036873">
    <property type="entry name" value="Rhodanese-like_dom_sf"/>
</dbReference>
<dbReference type="SUPFAM" id="SSF56281">
    <property type="entry name" value="Metallo-hydrolase/oxidoreductase"/>
    <property type="match status" value="1"/>
</dbReference>
<dbReference type="RefSeq" id="WP_343816767.1">
    <property type="nucleotide sequence ID" value="NZ_BAAAFA010000004.1"/>
</dbReference>
<dbReference type="PANTHER" id="PTHR11601">
    <property type="entry name" value="CYSTEINE DESULFURYLASE FAMILY MEMBER"/>
    <property type="match status" value="1"/>
</dbReference>
<protein>
    <recommendedName>
        <fullName evidence="3">cysteine desulfurase</fullName>
        <ecNumber evidence="3">2.8.1.7</ecNumber>
    </recommendedName>
</protein>
<evidence type="ECO:0000256" key="3">
    <source>
        <dbReference type="ARBA" id="ARBA00012239"/>
    </source>
</evidence>
<dbReference type="InterPro" id="IPR000192">
    <property type="entry name" value="Aminotrans_V_dom"/>
</dbReference>
<dbReference type="EC" id="2.8.1.7" evidence="3"/>
<feature type="domain" description="Rhodanese" evidence="10">
    <location>
        <begin position="726"/>
        <end position="805"/>
    </location>
</feature>
<evidence type="ECO:0000256" key="9">
    <source>
        <dbReference type="RuleBase" id="RU004504"/>
    </source>
</evidence>
<dbReference type="InterPro" id="IPR015424">
    <property type="entry name" value="PyrdxlP-dep_Trfase"/>
</dbReference>
<evidence type="ECO:0000313" key="12">
    <source>
        <dbReference type="Proteomes" id="UP001500021"/>
    </source>
</evidence>
<dbReference type="Pfam" id="PF00266">
    <property type="entry name" value="Aminotran_5"/>
    <property type="match status" value="1"/>
</dbReference>
<dbReference type="InterPro" id="IPR036866">
    <property type="entry name" value="RibonucZ/Hydroxyglut_hydro"/>
</dbReference>
<evidence type="ECO:0000256" key="5">
    <source>
        <dbReference type="ARBA" id="ARBA00022898"/>
    </source>
</evidence>
<dbReference type="PANTHER" id="PTHR11601:SF34">
    <property type="entry name" value="CYSTEINE DESULFURASE"/>
    <property type="match status" value="1"/>
</dbReference>
<evidence type="ECO:0000256" key="8">
    <source>
        <dbReference type="ARBA" id="ARBA00050776"/>
    </source>
</evidence>
<dbReference type="Gene3D" id="3.40.250.10">
    <property type="entry name" value="Rhodanese-like domain"/>
    <property type="match status" value="1"/>
</dbReference>
<evidence type="ECO:0000256" key="6">
    <source>
        <dbReference type="ARBA" id="ARBA00023004"/>
    </source>
</evidence>
<sequence length="810" mass="88120">MIMPNNTQPFSLVYLDANATTQVLPQAAAAALTAMETQFGNPSSSHISGLQAKKMMDKTRQQAKAVIGADEGSVIFTSGATEGIQTAILSALLAVKKSRATRINDAKSYSLLYGATEHKAVAESLKHWNDILDIGATVKAIPVNSSGQLDLSFIAKEVPNALMVCTMAVNNETGVYQDIALLDKTIREHNPQVAWMVDCVQALGKTPLNLASTSIDYAPFSGHKLYAPKGIGFLYVKEHAPFTPVIAGGGQESGLRSGTENLPGLAALSVIFDMLLAVDHQTNAQKSALVEEQERSKTPFAPIETLHLYRQQLASALQKAFPTIVFNHRFDNSVATTLNFAIPGFSSKEIMDLFDAANVRVSSGSACSSKVTRSFVLDAMGLPAWQSESAIRMSFGPAMTPADIDIACERILLIAQTLANSCLTPDSKVAISTAVNSHDGNRDKAKINGLVQYKVGGSCTWLYIDNKAKLAFIIDPLAQVTNRLSTMLSCQGLHLAAVIDTHGHADHQSCRTDIAKACLSTQQSDELGWPLNAHSVIFGEQEYQYITIGDKWLLRVVTPGHTNDSISLLLCDPVTKSSTHLTVYYAFCGDLILMGSLGRTNFDNSSALAMYESLQHIQSLIGVNSLICPSHDYHHEFTTSIAGEVSRNTLLAQVMNNEISKDEFSRIKANLDKTIIDETGHEIMCGALSIKPCTNTSINNEHSVAATKQKTVIEQYNSDSLAKAIKQKELLLIDIRESHEYALQHDAQFTYNVPLTRLVQFIKEHSYDKSRPLVLICRSGSRSLLAAQALVRLGFNNVGNMQGGYAHHRY</sequence>
<dbReference type="InterPro" id="IPR015421">
    <property type="entry name" value="PyrdxlP-dep_Trfase_major"/>
</dbReference>
<dbReference type="Gene3D" id="3.60.15.10">
    <property type="entry name" value="Ribonuclease Z/Hydroxyacylglutathione hydrolase-like"/>
    <property type="match status" value="1"/>
</dbReference>
<evidence type="ECO:0000256" key="4">
    <source>
        <dbReference type="ARBA" id="ARBA00022723"/>
    </source>
</evidence>
<keyword evidence="6" id="KW-0408">Iron</keyword>
<dbReference type="InterPro" id="IPR001763">
    <property type="entry name" value="Rhodanese-like_dom"/>
</dbReference>
<dbReference type="PROSITE" id="PS00595">
    <property type="entry name" value="AA_TRANSFER_CLASS_5"/>
    <property type="match status" value="1"/>
</dbReference>
<comment type="similarity">
    <text evidence="2">Belongs to the class-V pyridoxal-phosphate-dependent aminotransferase family. NifS/IscS subfamily.</text>
</comment>
<dbReference type="SMART" id="SM00849">
    <property type="entry name" value="Lactamase_B"/>
    <property type="match status" value="1"/>
</dbReference>
<dbReference type="SMART" id="SM00450">
    <property type="entry name" value="RHOD"/>
    <property type="match status" value="1"/>
</dbReference>
<evidence type="ECO:0000256" key="7">
    <source>
        <dbReference type="ARBA" id="ARBA00023014"/>
    </source>
</evidence>
<dbReference type="InterPro" id="IPR001279">
    <property type="entry name" value="Metallo-B-lactamas"/>
</dbReference>
<evidence type="ECO:0000313" key="11">
    <source>
        <dbReference type="EMBL" id="GAA0816063.1"/>
    </source>
</evidence>
<evidence type="ECO:0000259" key="10">
    <source>
        <dbReference type="PROSITE" id="PS50206"/>
    </source>
</evidence>
<dbReference type="Proteomes" id="UP001500021">
    <property type="component" value="Unassembled WGS sequence"/>
</dbReference>
<dbReference type="Gene3D" id="1.10.260.50">
    <property type="match status" value="1"/>
</dbReference>
<gene>
    <name evidence="11" type="ORF">GCM10009111_15280</name>
</gene>
<keyword evidence="5" id="KW-0663">Pyridoxal phosphate</keyword>
<dbReference type="InterPro" id="IPR015422">
    <property type="entry name" value="PyrdxlP-dep_Trfase_small"/>
</dbReference>
<dbReference type="Gene3D" id="3.40.640.10">
    <property type="entry name" value="Type I PLP-dependent aspartate aminotransferase-like (Major domain)"/>
    <property type="match status" value="1"/>
</dbReference>
<name>A0ABP3WFE3_9GAMM</name>
<keyword evidence="4" id="KW-0479">Metal-binding</keyword>
<reference evidence="12" key="1">
    <citation type="journal article" date="2019" name="Int. J. Syst. Evol. Microbiol.">
        <title>The Global Catalogue of Microorganisms (GCM) 10K type strain sequencing project: providing services to taxonomists for standard genome sequencing and annotation.</title>
        <authorList>
            <consortium name="The Broad Institute Genomics Platform"/>
            <consortium name="The Broad Institute Genome Sequencing Center for Infectious Disease"/>
            <person name="Wu L."/>
            <person name="Ma J."/>
        </authorList>
    </citation>
    <scope>NUCLEOTIDE SEQUENCE [LARGE SCALE GENOMIC DNA]</scope>
    <source>
        <strain evidence="12">JCM 15608</strain>
    </source>
</reference>
<comment type="cofactor">
    <cofactor evidence="1 9">
        <name>pyridoxal 5'-phosphate</name>
        <dbReference type="ChEBI" id="CHEBI:597326"/>
    </cofactor>
</comment>
<keyword evidence="12" id="KW-1185">Reference proteome</keyword>
<dbReference type="EMBL" id="BAAAFA010000004">
    <property type="protein sequence ID" value="GAA0816063.1"/>
    <property type="molecule type" value="Genomic_DNA"/>
</dbReference>
<evidence type="ECO:0000256" key="2">
    <source>
        <dbReference type="ARBA" id="ARBA00006490"/>
    </source>
</evidence>
<dbReference type="SUPFAM" id="SSF52821">
    <property type="entry name" value="Rhodanese/Cell cycle control phosphatase"/>
    <property type="match status" value="1"/>
</dbReference>
<dbReference type="InterPro" id="IPR020578">
    <property type="entry name" value="Aminotrans_V_PyrdxlP_BS"/>
</dbReference>
<evidence type="ECO:0000256" key="1">
    <source>
        <dbReference type="ARBA" id="ARBA00001933"/>
    </source>
</evidence>